<evidence type="ECO:0000256" key="3">
    <source>
        <dbReference type="SAM" id="MobiDB-lite"/>
    </source>
</evidence>
<dbReference type="GO" id="GO:0004386">
    <property type="term" value="F:helicase activity"/>
    <property type="evidence" value="ECO:0007669"/>
    <property type="project" value="InterPro"/>
</dbReference>
<protein>
    <submittedName>
        <fullName evidence="6">Uncharacterized protein</fullName>
    </submittedName>
</protein>
<dbReference type="CDD" id="cd18808">
    <property type="entry name" value="SF1_C_Upf1"/>
    <property type="match status" value="1"/>
</dbReference>
<feature type="domain" description="DNA2/NAM7 helicase helicase" evidence="4">
    <location>
        <begin position="400"/>
        <end position="469"/>
    </location>
</feature>
<sequence>MNFQHSPPQHSPPQFFSPPPNFYYHPANYPYNQPPYSHPVPLWLPPNHGSPAQQVTQSSSLPEAQAATRTPGHVYWKGRLAPPPGFSSPPDMLSRQGIEIKQDPTKNAQVLPQSPVSPNPPDTNTFTLDKYAEIYIPQYLRDIQKQPQTFQPLTPIPVFPSSLYPTSFLPSLIIEKLSNLFPSTILDSPPSEVTSCPPLNEEEYQQHWRSLLSWELDQMAADKEKIILWQVKIRVLQWDDGDFSVLVPGIRENYPFIMLKDTIFLREVLVEWKVGSGIAFEGRVIRLRKREGFIDFHCPALKTHIETYIRPVPGHESSQGLAVYKPDEEVLPVFNLSFMTNAYPSSVMDRAACQVGGILASNGKRDVAHRWLFPELNDLHLNPPIPSTPPGIAGENWVDNGLNAEQRFATSSVSGPPGTGKTRTVVEIVHQILRTQPEAHILLCAPSNPATDTLAQRLGSSLKPGDMLRLNDQNRTFAEVPDQIRQFCYVENDRFAIPPWKSLMSYRVVVTSCLDANILVEALCTNSALCLLEEHTMLSLHPHRKTKHQVVPHWTHLLIDEAAQGLEPELLKTVKSSNVETNTDHYHPLSITPQLRFYVGILPSWDPSSRLQKRALMNWMCPYLSVSLTALCYAEHADALHPRRHLPLTGLPLHRNPLYTGFKPFANLIQNYRSHPAILMPPSAMFYNDSLQPCASNGLISWAGLKNNKFPLMFLGCDTKEESLDERATWFNAGEVDRVVEVITSLMSEASKSFPPLRVDEIGVMAPWREQVWKIREKLRQASLSRVDVGTVEDYQGREKRVVIISCVRSSARFLKEDGQKGIGLVFEKKRCVEMFCFLFLSSILTGDLQNERWYNPRKRTLGHSLATATFSSATRIGKDFLQFVFRNDLYVGPELSVEDDGAWISRLE</sequence>
<feature type="region of interest" description="Disordered" evidence="3">
    <location>
        <begin position="47"/>
        <end position="69"/>
    </location>
</feature>
<dbReference type="InterPro" id="IPR027417">
    <property type="entry name" value="P-loop_NTPase"/>
</dbReference>
<gene>
    <name evidence="6" type="ORF">BT96DRAFT_1006700</name>
</gene>
<evidence type="ECO:0000313" key="7">
    <source>
        <dbReference type="Proteomes" id="UP000799118"/>
    </source>
</evidence>
<dbReference type="PANTHER" id="PTHR45418">
    <property type="entry name" value="CANCER/TESTIS ANTIGEN 55"/>
    <property type="match status" value="1"/>
</dbReference>
<keyword evidence="7" id="KW-1185">Reference proteome</keyword>
<evidence type="ECO:0000259" key="5">
    <source>
        <dbReference type="Pfam" id="PF13087"/>
    </source>
</evidence>
<dbReference type="EMBL" id="ML769943">
    <property type="protein sequence ID" value="KAE9385811.1"/>
    <property type="molecule type" value="Genomic_DNA"/>
</dbReference>
<dbReference type="AlphaFoldDB" id="A0A6A4GJL5"/>
<reference evidence="6" key="1">
    <citation type="journal article" date="2019" name="Environ. Microbiol.">
        <title>Fungal ecological strategies reflected in gene transcription - a case study of two litter decomposers.</title>
        <authorList>
            <person name="Barbi F."/>
            <person name="Kohler A."/>
            <person name="Barry K."/>
            <person name="Baskaran P."/>
            <person name="Daum C."/>
            <person name="Fauchery L."/>
            <person name="Ihrmark K."/>
            <person name="Kuo A."/>
            <person name="LaButti K."/>
            <person name="Lipzen A."/>
            <person name="Morin E."/>
            <person name="Grigoriev I.V."/>
            <person name="Henrissat B."/>
            <person name="Lindahl B."/>
            <person name="Martin F."/>
        </authorList>
    </citation>
    <scope>NUCLEOTIDE SEQUENCE</scope>
    <source>
        <strain evidence="6">JB14</strain>
    </source>
</reference>
<keyword evidence="2" id="KW-0963">Cytoplasm</keyword>
<proteinExistence type="predicted"/>
<comment type="subcellular location">
    <subcellularLocation>
        <location evidence="1">Cytoplasm</location>
    </subcellularLocation>
</comment>
<dbReference type="SUPFAM" id="SSF52540">
    <property type="entry name" value="P-loop containing nucleoside triphosphate hydrolases"/>
    <property type="match status" value="1"/>
</dbReference>
<evidence type="ECO:0000256" key="2">
    <source>
        <dbReference type="ARBA" id="ARBA00022490"/>
    </source>
</evidence>
<dbReference type="InterPro" id="IPR047187">
    <property type="entry name" value="SF1_C_Upf1"/>
</dbReference>
<evidence type="ECO:0000259" key="4">
    <source>
        <dbReference type="Pfam" id="PF13086"/>
    </source>
</evidence>
<evidence type="ECO:0000256" key="1">
    <source>
        <dbReference type="ARBA" id="ARBA00004496"/>
    </source>
</evidence>
<dbReference type="GO" id="GO:0005737">
    <property type="term" value="C:cytoplasm"/>
    <property type="evidence" value="ECO:0007669"/>
    <property type="project" value="UniProtKB-SubCell"/>
</dbReference>
<dbReference type="InterPro" id="IPR041677">
    <property type="entry name" value="DNA2/NAM7_AAA_11"/>
</dbReference>
<accession>A0A6A4GJL5</accession>
<dbReference type="Pfam" id="PF13086">
    <property type="entry name" value="AAA_11"/>
    <property type="match status" value="1"/>
</dbReference>
<organism evidence="6 7">
    <name type="scientific">Gymnopus androsaceus JB14</name>
    <dbReference type="NCBI Taxonomy" id="1447944"/>
    <lineage>
        <taxon>Eukaryota</taxon>
        <taxon>Fungi</taxon>
        <taxon>Dikarya</taxon>
        <taxon>Basidiomycota</taxon>
        <taxon>Agaricomycotina</taxon>
        <taxon>Agaricomycetes</taxon>
        <taxon>Agaricomycetidae</taxon>
        <taxon>Agaricales</taxon>
        <taxon>Marasmiineae</taxon>
        <taxon>Omphalotaceae</taxon>
        <taxon>Gymnopus</taxon>
    </lineage>
</organism>
<dbReference type="Proteomes" id="UP000799118">
    <property type="component" value="Unassembled WGS sequence"/>
</dbReference>
<feature type="compositionally biased region" description="Polar residues" evidence="3">
    <location>
        <begin position="50"/>
        <end position="62"/>
    </location>
</feature>
<dbReference type="Gene3D" id="3.40.50.300">
    <property type="entry name" value="P-loop containing nucleotide triphosphate hydrolases"/>
    <property type="match status" value="2"/>
</dbReference>
<dbReference type="InterPro" id="IPR041679">
    <property type="entry name" value="DNA2/NAM7-like_C"/>
</dbReference>
<name>A0A6A4GJL5_9AGAR</name>
<dbReference type="OrthoDB" id="6513042at2759"/>
<feature type="domain" description="DNA2/NAM7 helicase-like C-terminal" evidence="5">
    <location>
        <begin position="665"/>
        <end position="831"/>
    </location>
</feature>
<dbReference type="Pfam" id="PF13087">
    <property type="entry name" value="AAA_12"/>
    <property type="match status" value="1"/>
</dbReference>
<evidence type="ECO:0000313" key="6">
    <source>
        <dbReference type="EMBL" id="KAE9385811.1"/>
    </source>
</evidence>
<dbReference type="PANTHER" id="PTHR45418:SF1">
    <property type="entry name" value="CANCER_TESTIS ANTIGEN 55"/>
    <property type="match status" value="1"/>
</dbReference>